<dbReference type="Proteomes" id="UP000178930">
    <property type="component" value="Unassembled WGS sequence"/>
</dbReference>
<dbReference type="GO" id="GO:0000428">
    <property type="term" value="C:DNA-directed RNA polymerase complex"/>
    <property type="evidence" value="ECO:0007669"/>
    <property type="project" value="UniProtKB-KW"/>
</dbReference>
<name>A0A1G1XSZ8_9BACT</name>
<dbReference type="InterPro" id="IPR009025">
    <property type="entry name" value="RBP11-like_dimer"/>
</dbReference>
<dbReference type="EMBL" id="MHIB01000044">
    <property type="protein sequence ID" value="OGY43082.1"/>
    <property type="molecule type" value="Genomic_DNA"/>
</dbReference>
<dbReference type="GO" id="GO:0003899">
    <property type="term" value="F:DNA-directed RNA polymerase activity"/>
    <property type="evidence" value="ECO:0007669"/>
    <property type="project" value="InterPro"/>
</dbReference>
<dbReference type="NCBIfam" id="NF002240">
    <property type="entry name" value="PRK01146.2-4"/>
    <property type="match status" value="1"/>
</dbReference>
<evidence type="ECO:0000313" key="5">
    <source>
        <dbReference type="EMBL" id="OGY43082.1"/>
    </source>
</evidence>
<comment type="caution">
    <text evidence="5">The sequence shown here is derived from an EMBL/GenBank/DDBJ whole genome shotgun (WGS) entry which is preliminary data.</text>
</comment>
<dbReference type="PANTHER" id="PTHR13946:SF28">
    <property type="entry name" value="DNA-DIRECTED RNA POLYMERASES I AND III SUBUNIT RPAC2"/>
    <property type="match status" value="1"/>
</dbReference>
<dbReference type="GO" id="GO:0003677">
    <property type="term" value="F:DNA binding"/>
    <property type="evidence" value="ECO:0007669"/>
    <property type="project" value="InterPro"/>
</dbReference>
<feature type="domain" description="DNA-directed RNA polymerase RBP11-like dimerisation" evidence="4">
    <location>
        <begin position="13"/>
        <end position="84"/>
    </location>
</feature>
<dbReference type="GO" id="GO:0006351">
    <property type="term" value="P:DNA-templated transcription"/>
    <property type="evidence" value="ECO:0007669"/>
    <property type="project" value="InterPro"/>
</dbReference>
<dbReference type="GO" id="GO:0046983">
    <property type="term" value="F:protein dimerization activity"/>
    <property type="evidence" value="ECO:0007669"/>
    <property type="project" value="InterPro"/>
</dbReference>
<protein>
    <recommendedName>
        <fullName evidence="4">DNA-directed RNA polymerase RBP11-like dimerisation domain-containing protein</fullName>
    </recommendedName>
</protein>
<organism evidence="5 6">
    <name type="scientific">Candidatus Buchananbacteria bacterium RIFCSPHIGHO2_01_FULL_39_14</name>
    <dbReference type="NCBI Taxonomy" id="1797532"/>
    <lineage>
        <taxon>Bacteria</taxon>
        <taxon>Candidatus Buchananiibacteriota</taxon>
    </lineage>
</organism>
<dbReference type="PROSITE" id="PS01154">
    <property type="entry name" value="RNA_POL_L_13KD"/>
    <property type="match status" value="1"/>
</dbReference>
<keyword evidence="1" id="KW-0240">DNA-directed RNA polymerase</keyword>
<evidence type="ECO:0000259" key="4">
    <source>
        <dbReference type="Pfam" id="PF13656"/>
    </source>
</evidence>
<dbReference type="InterPro" id="IPR036603">
    <property type="entry name" value="RBP11-like"/>
</dbReference>
<dbReference type="HAMAP" id="MF_00261">
    <property type="entry name" value="RNApol_arch_Rpo11"/>
    <property type="match status" value="1"/>
</dbReference>
<comment type="similarity">
    <text evidence="3">Belongs to the archaeal Rpo11/eukaryotic RPB11/RPC19 RNA polymerase subunit family.</text>
</comment>
<gene>
    <name evidence="5" type="ORF">A2729_04980</name>
</gene>
<proteinExistence type="inferred from homology"/>
<dbReference type="AlphaFoldDB" id="A0A1G1XSZ8"/>
<reference evidence="5 6" key="1">
    <citation type="journal article" date="2016" name="Nat. Commun.">
        <title>Thousands of microbial genomes shed light on interconnected biogeochemical processes in an aquifer system.</title>
        <authorList>
            <person name="Anantharaman K."/>
            <person name="Brown C.T."/>
            <person name="Hug L.A."/>
            <person name="Sharon I."/>
            <person name="Castelle C.J."/>
            <person name="Probst A.J."/>
            <person name="Thomas B.C."/>
            <person name="Singh A."/>
            <person name="Wilkins M.J."/>
            <person name="Karaoz U."/>
            <person name="Brodie E.L."/>
            <person name="Williams K.H."/>
            <person name="Hubbard S.S."/>
            <person name="Banfield J.F."/>
        </authorList>
    </citation>
    <scope>NUCLEOTIDE SEQUENCE [LARGE SCALE GENOMIC DNA]</scope>
</reference>
<keyword evidence="2" id="KW-0804">Transcription</keyword>
<dbReference type="Gene3D" id="3.30.1360.10">
    <property type="entry name" value="RNA polymerase, RBP11-like subunit"/>
    <property type="match status" value="1"/>
</dbReference>
<evidence type="ECO:0000256" key="3">
    <source>
        <dbReference type="ARBA" id="ARBA00025751"/>
    </source>
</evidence>
<sequence length="89" mass="10197">MEFKVTSEDKHKLTFELLGETHTFCNALKTELQQIKGVDIATYRINHPLLGVPQFQIETKSIEPRKAIKEALANLKKKVKEFDKEIGSL</sequence>
<evidence type="ECO:0000313" key="6">
    <source>
        <dbReference type="Proteomes" id="UP000178930"/>
    </source>
</evidence>
<dbReference type="InterPro" id="IPR008193">
    <property type="entry name" value="RNA_pol_Rpb11_13-16kDa_CS"/>
</dbReference>
<evidence type="ECO:0000256" key="1">
    <source>
        <dbReference type="ARBA" id="ARBA00022478"/>
    </source>
</evidence>
<evidence type="ECO:0000256" key="2">
    <source>
        <dbReference type="ARBA" id="ARBA00023163"/>
    </source>
</evidence>
<dbReference type="PANTHER" id="PTHR13946">
    <property type="entry name" value="DNA-DIRECTED RNA POLYMERASE I,II,III"/>
    <property type="match status" value="1"/>
</dbReference>
<dbReference type="Pfam" id="PF13656">
    <property type="entry name" value="RNA_pol_L_2"/>
    <property type="match status" value="1"/>
</dbReference>
<dbReference type="SUPFAM" id="SSF55257">
    <property type="entry name" value="RBP11-like subunits of RNA polymerase"/>
    <property type="match status" value="1"/>
</dbReference>
<dbReference type="CDD" id="cd06927">
    <property type="entry name" value="RNAP_L"/>
    <property type="match status" value="1"/>
</dbReference>
<dbReference type="InterPro" id="IPR022905">
    <property type="entry name" value="Rpo11-like"/>
</dbReference>
<dbReference type="STRING" id="1797532.A2729_04980"/>
<accession>A0A1G1XSZ8</accession>